<name>A0A218P3L2_THECE</name>
<evidence type="ECO:0000313" key="1">
    <source>
        <dbReference type="EMBL" id="ASI99518.1"/>
    </source>
</evidence>
<keyword evidence="2" id="KW-1185">Reference proteome</keyword>
<dbReference type="RefSeq" id="WP_088863441.1">
    <property type="nucleotide sequence ID" value="NZ_CP014854.1"/>
</dbReference>
<dbReference type="OrthoDB" id="97597at2157"/>
<dbReference type="EMBL" id="CP014854">
    <property type="protein sequence ID" value="ASI99518.1"/>
    <property type="molecule type" value="Genomic_DNA"/>
</dbReference>
<organism evidence="1 2">
    <name type="scientific">Thermococcus celer Vu 13 = JCM 8558</name>
    <dbReference type="NCBI Taxonomy" id="1293037"/>
    <lineage>
        <taxon>Archaea</taxon>
        <taxon>Methanobacteriati</taxon>
        <taxon>Methanobacteriota</taxon>
        <taxon>Thermococci</taxon>
        <taxon>Thermococcales</taxon>
        <taxon>Thermococcaceae</taxon>
        <taxon>Thermococcus</taxon>
    </lineage>
</organism>
<evidence type="ECO:0000313" key="2">
    <source>
        <dbReference type="Proteomes" id="UP000197156"/>
    </source>
</evidence>
<dbReference type="GeneID" id="33324709"/>
<sequence length="360" mass="41379">MRRGILLVLVLSFLVLSVAQYAFAIPYWAKNATITYRADYYAPYVEYRVSQGQRPEWIKTGYFTYNYSGMLYYGEGYGPVVVRFNLTGDGEFVNVTAEFLLKNVNITTVLPPGYSPLVFWNESDVISNETAKDHFVGFEDWKWYVFHLKQLRITGKYRIRVNDSMVVKDGVVYGHTMLWDDPEKPLVNGSLFSVYPFKSRIDDVQIDNERVFKGKNITIKPPTKLVTTTKISYNGTQRLKGVKKARFLVGWYGIMMFRFDASNGLLISTGFDAPDFWALGFLSASFIDEYHEYQVVAKGDKSYLTGLVLANFTTGVKRQEETVNYSKPQTGLKWVFYSSILLLAGVIGWKLQPKDNRWNK</sequence>
<gene>
    <name evidence="1" type="ORF">A3L02_08070</name>
</gene>
<reference evidence="1 2" key="1">
    <citation type="submission" date="2016-03" db="EMBL/GenBank/DDBJ databases">
        <title>Complete genome sequence of Thermococcus celer.</title>
        <authorList>
            <person name="Oger P.M."/>
        </authorList>
    </citation>
    <scope>NUCLEOTIDE SEQUENCE [LARGE SCALE GENOMIC DNA]</scope>
    <source>
        <strain evidence="1 2">Vu 13</strain>
    </source>
</reference>
<protein>
    <submittedName>
        <fullName evidence="1">Uncharacterized protein</fullName>
    </submittedName>
</protein>
<dbReference type="AlphaFoldDB" id="A0A218P3L2"/>
<dbReference type="KEGG" id="tce:A3L02_08070"/>
<proteinExistence type="predicted"/>
<accession>A0A218P3L2</accession>
<dbReference type="Proteomes" id="UP000197156">
    <property type="component" value="Chromosome"/>
</dbReference>